<dbReference type="AlphaFoldDB" id="A0AAV5ERF6"/>
<dbReference type="Proteomes" id="UP001054889">
    <property type="component" value="Unassembled WGS sequence"/>
</dbReference>
<evidence type="ECO:0000313" key="8">
    <source>
        <dbReference type="Proteomes" id="UP001054889"/>
    </source>
</evidence>
<evidence type="ECO:0000256" key="2">
    <source>
        <dbReference type="ARBA" id="ARBA00022448"/>
    </source>
</evidence>
<name>A0AAV5ERF6_ELECO</name>
<dbReference type="GO" id="GO:0016020">
    <property type="term" value="C:membrane"/>
    <property type="evidence" value="ECO:0007669"/>
    <property type="project" value="UniProtKB-SubCell"/>
</dbReference>
<proteinExistence type="predicted"/>
<dbReference type="Pfam" id="PF03092">
    <property type="entry name" value="BT1"/>
    <property type="match status" value="1"/>
</dbReference>
<feature type="transmembrane region" description="Helical" evidence="6">
    <location>
        <begin position="7"/>
        <end position="28"/>
    </location>
</feature>
<evidence type="ECO:0000256" key="3">
    <source>
        <dbReference type="ARBA" id="ARBA00022692"/>
    </source>
</evidence>
<keyword evidence="2" id="KW-0813">Transport</keyword>
<evidence type="ECO:0000313" key="7">
    <source>
        <dbReference type="EMBL" id="GJN25099.1"/>
    </source>
</evidence>
<organism evidence="7 8">
    <name type="scientific">Eleusine coracana subsp. coracana</name>
    <dbReference type="NCBI Taxonomy" id="191504"/>
    <lineage>
        <taxon>Eukaryota</taxon>
        <taxon>Viridiplantae</taxon>
        <taxon>Streptophyta</taxon>
        <taxon>Embryophyta</taxon>
        <taxon>Tracheophyta</taxon>
        <taxon>Spermatophyta</taxon>
        <taxon>Magnoliopsida</taxon>
        <taxon>Liliopsida</taxon>
        <taxon>Poales</taxon>
        <taxon>Poaceae</taxon>
        <taxon>PACMAD clade</taxon>
        <taxon>Chloridoideae</taxon>
        <taxon>Cynodonteae</taxon>
        <taxon>Eleusininae</taxon>
        <taxon>Eleusine</taxon>
    </lineage>
</organism>
<comment type="caution">
    <text evidence="7">The sequence shown here is derived from an EMBL/GenBank/DDBJ whole genome shotgun (WGS) entry which is preliminary data.</text>
</comment>
<dbReference type="InterPro" id="IPR039309">
    <property type="entry name" value="BT1"/>
</dbReference>
<dbReference type="PANTHER" id="PTHR31585:SF13">
    <property type="entry name" value="OSJNBA0029H02.8 PROTEIN"/>
    <property type="match status" value="1"/>
</dbReference>
<evidence type="ECO:0000256" key="1">
    <source>
        <dbReference type="ARBA" id="ARBA00004141"/>
    </source>
</evidence>
<reference evidence="7" key="1">
    <citation type="journal article" date="2018" name="DNA Res.">
        <title>Multiple hybrid de novo genome assembly of finger millet, an orphan allotetraploid crop.</title>
        <authorList>
            <person name="Hatakeyama M."/>
            <person name="Aluri S."/>
            <person name="Balachadran M.T."/>
            <person name="Sivarajan S.R."/>
            <person name="Patrignani A."/>
            <person name="Gruter S."/>
            <person name="Poveda L."/>
            <person name="Shimizu-Inatsugi R."/>
            <person name="Baeten J."/>
            <person name="Francoijs K.J."/>
            <person name="Nataraja K.N."/>
            <person name="Reddy Y.A.N."/>
            <person name="Phadnis S."/>
            <person name="Ravikumar R.L."/>
            <person name="Schlapbach R."/>
            <person name="Sreeman S.M."/>
            <person name="Shimizu K.K."/>
        </authorList>
    </citation>
    <scope>NUCLEOTIDE SEQUENCE</scope>
</reference>
<protein>
    <submittedName>
        <fullName evidence="7">Uncharacterized protein</fullName>
    </submittedName>
</protein>
<gene>
    <name evidence="7" type="primary">gb12886</name>
    <name evidence="7" type="ORF">PR202_gb12886</name>
</gene>
<evidence type="ECO:0000256" key="5">
    <source>
        <dbReference type="ARBA" id="ARBA00023136"/>
    </source>
</evidence>
<keyword evidence="3 6" id="KW-0812">Transmembrane</keyword>
<evidence type="ECO:0000256" key="4">
    <source>
        <dbReference type="ARBA" id="ARBA00022989"/>
    </source>
</evidence>
<sequence>MRSGGHVYIYVSLKLCLDIQGAIFYWYTAPIVGPVFSEELIGLIYSIGSLGSLLRVLLYQITLKDYPFCGTLLWDQVLSSLAGMLDLVLVTPLNLKMGIPDYFFAVIDNSISQMVGRLQWLPRLVLCLYFVRLTSKEHFMHCSCLYKMSGCLCLLGGVACCCEC</sequence>
<keyword evidence="4 6" id="KW-1133">Transmembrane helix</keyword>
<accession>A0AAV5ERF6</accession>
<evidence type="ECO:0000256" key="6">
    <source>
        <dbReference type="SAM" id="Phobius"/>
    </source>
</evidence>
<dbReference type="EMBL" id="BQKI01000078">
    <property type="protein sequence ID" value="GJN25099.1"/>
    <property type="molecule type" value="Genomic_DNA"/>
</dbReference>
<feature type="transmembrane region" description="Helical" evidence="6">
    <location>
        <begin position="40"/>
        <end position="58"/>
    </location>
</feature>
<comment type="subcellular location">
    <subcellularLocation>
        <location evidence="1">Membrane</location>
        <topology evidence="1">Multi-pass membrane protein</topology>
    </subcellularLocation>
</comment>
<keyword evidence="8" id="KW-1185">Reference proteome</keyword>
<dbReference type="PANTHER" id="PTHR31585">
    <property type="entry name" value="FOLATE-BIOPTERIN TRANSPORTER 1, CHLOROPLASTIC"/>
    <property type="match status" value="1"/>
</dbReference>
<reference evidence="7" key="2">
    <citation type="submission" date="2021-12" db="EMBL/GenBank/DDBJ databases">
        <title>Resequencing data analysis of finger millet.</title>
        <authorList>
            <person name="Hatakeyama M."/>
            <person name="Aluri S."/>
            <person name="Balachadran M.T."/>
            <person name="Sivarajan S.R."/>
            <person name="Poveda L."/>
            <person name="Shimizu-Inatsugi R."/>
            <person name="Schlapbach R."/>
            <person name="Sreeman S.M."/>
            <person name="Shimizu K.K."/>
        </authorList>
    </citation>
    <scope>NUCLEOTIDE SEQUENCE</scope>
</reference>
<keyword evidence="5 6" id="KW-0472">Membrane</keyword>